<dbReference type="InterPro" id="IPR052728">
    <property type="entry name" value="O2_lipid_transport_reg"/>
</dbReference>
<evidence type="ECO:0000313" key="3">
    <source>
        <dbReference type="Proteomes" id="UP000595437"/>
    </source>
</evidence>
<proteinExistence type="predicted"/>
<evidence type="ECO:0008006" key="4">
    <source>
        <dbReference type="Google" id="ProtNLM"/>
    </source>
</evidence>
<reference evidence="3" key="1">
    <citation type="submission" date="2021-01" db="EMBL/GenBank/DDBJ databases">
        <title>Caligus Genome Assembly.</title>
        <authorList>
            <person name="Gallardo-Escarate C."/>
        </authorList>
    </citation>
    <scope>NUCLEOTIDE SEQUENCE [LARGE SCALE GENOMIC DNA]</scope>
</reference>
<gene>
    <name evidence="2" type="ORF">FKW44_007185</name>
</gene>
<dbReference type="PANTHER" id="PTHR11161:SF0">
    <property type="entry name" value="O-ACYLTRANSFERASE LIKE PROTEIN"/>
    <property type="match status" value="1"/>
</dbReference>
<keyword evidence="1" id="KW-1133">Transmembrane helix</keyword>
<feature type="non-terminal residue" evidence="2">
    <location>
        <position position="1"/>
    </location>
</feature>
<feature type="transmembrane region" description="Helical" evidence="1">
    <location>
        <begin position="12"/>
        <end position="32"/>
    </location>
</feature>
<dbReference type="OrthoDB" id="10006435at2759"/>
<sequence>LLRLSSTDSLSAELAVDTFFTVGGFLMAYLFLKFLDKSGGKFNPLMMYLHRYIRLTPTYGILILLFHTLPLKITYGPFRKSVDHLVDNCDANWWMNLLYINNFVKTD</sequence>
<evidence type="ECO:0000256" key="1">
    <source>
        <dbReference type="SAM" id="Phobius"/>
    </source>
</evidence>
<keyword evidence="1" id="KW-0472">Membrane</keyword>
<dbReference type="AlphaFoldDB" id="A0A7T8KED1"/>
<accession>A0A7T8KED1</accession>
<organism evidence="2 3">
    <name type="scientific">Caligus rogercresseyi</name>
    <name type="common">Sea louse</name>
    <dbReference type="NCBI Taxonomy" id="217165"/>
    <lineage>
        <taxon>Eukaryota</taxon>
        <taxon>Metazoa</taxon>
        <taxon>Ecdysozoa</taxon>
        <taxon>Arthropoda</taxon>
        <taxon>Crustacea</taxon>
        <taxon>Multicrustacea</taxon>
        <taxon>Hexanauplia</taxon>
        <taxon>Copepoda</taxon>
        <taxon>Siphonostomatoida</taxon>
        <taxon>Caligidae</taxon>
        <taxon>Caligus</taxon>
    </lineage>
</organism>
<dbReference type="Proteomes" id="UP000595437">
    <property type="component" value="Chromosome 4"/>
</dbReference>
<keyword evidence="3" id="KW-1185">Reference proteome</keyword>
<name>A0A7T8KED1_CALRO</name>
<feature type="non-terminal residue" evidence="2">
    <location>
        <position position="107"/>
    </location>
</feature>
<keyword evidence="1" id="KW-0812">Transmembrane</keyword>
<dbReference type="PANTHER" id="PTHR11161">
    <property type="entry name" value="O-ACYLTRANSFERASE"/>
    <property type="match status" value="1"/>
</dbReference>
<evidence type="ECO:0000313" key="2">
    <source>
        <dbReference type="EMBL" id="QQP54372.1"/>
    </source>
</evidence>
<protein>
    <recommendedName>
        <fullName evidence="4">Nose resistant to fluoxetine protein 6</fullName>
    </recommendedName>
</protein>
<dbReference type="EMBL" id="CP045893">
    <property type="protein sequence ID" value="QQP54372.1"/>
    <property type="molecule type" value="Genomic_DNA"/>
</dbReference>
<feature type="transmembrane region" description="Helical" evidence="1">
    <location>
        <begin position="52"/>
        <end position="71"/>
    </location>
</feature>